<feature type="coiled-coil region" evidence="12">
    <location>
        <begin position="253"/>
        <end position="343"/>
    </location>
</feature>
<dbReference type="GO" id="GO:0051301">
    <property type="term" value="P:cell division"/>
    <property type="evidence" value="ECO:0007669"/>
    <property type="project" value="UniProtKB-KW"/>
</dbReference>
<dbReference type="Gene3D" id="3.30.70.1620">
    <property type="match status" value="1"/>
</dbReference>
<dbReference type="GO" id="GO:0005524">
    <property type="term" value="F:ATP binding"/>
    <property type="evidence" value="ECO:0007669"/>
    <property type="project" value="UniProtKB-KW"/>
</dbReference>
<evidence type="ECO:0000313" key="16">
    <source>
        <dbReference type="Proteomes" id="UP000837801"/>
    </source>
</evidence>
<dbReference type="Pfam" id="PF02463">
    <property type="entry name" value="SMC_N"/>
    <property type="match status" value="2"/>
</dbReference>
<reference evidence="15" key="1">
    <citation type="submission" date="2022-03" db="EMBL/GenBank/DDBJ databases">
        <authorList>
            <person name="Legras J.-L."/>
            <person name="Devillers H."/>
            <person name="Grondin C."/>
        </authorList>
    </citation>
    <scope>NUCLEOTIDE SEQUENCE</scope>
    <source>
        <strain evidence="15">CLIB 1423</strain>
    </source>
</reference>
<keyword evidence="8" id="KW-0226">DNA condensation</keyword>
<evidence type="ECO:0000256" key="1">
    <source>
        <dbReference type="ARBA" id="ARBA00004123"/>
    </source>
</evidence>
<dbReference type="InterPro" id="IPR027417">
    <property type="entry name" value="P-loop_NTPase"/>
</dbReference>
<dbReference type="InterPro" id="IPR027120">
    <property type="entry name" value="Smc2_ABC"/>
</dbReference>
<dbReference type="Pfam" id="PF06470">
    <property type="entry name" value="SMC_hinge"/>
    <property type="match status" value="1"/>
</dbReference>
<feature type="domain" description="SMC hinge" evidence="14">
    <location>
        <begin position="523"/>
        <end position="644"/>
    </location>
</feature>
<protein>
    <recommendedName>
        <fullName evidence="11">Structural maintenance of chromosomes protein</fullName>
    </recommendedName>
</protein>
<keyword evidence="10" id="KW-0131">Cell cycle</keyword>
<feature type="coiled-coil region" evidence="12">
    <location>
        <begin position="439"/>
        <end position="504"/>
    </location>
</feature>
<evidence type="ECO:0000256" key="6">
    <source>
        <dbReference type="ARBA" id="ARBA00022840"/>
    </source>
</evidence>
<evidence type="ECO:0000256" key="12">
    <source>
        <dbReference type="SAM" id="Coils"/>
    </source>
</evidence>
<dbReference type="GO" id="GO:0016887">
    <property type="term" value="F:ATP hydrolysis activity"/>
    <property type="evidence" value="ECO:0007669"/>
    <property type="project" value="InterPro"/>
</dbReference>
<dbReference type="FunFam" id="3.40.50.300:FF:000385">
    <property type="entry name" value="Structural maintenance of chromosomes 2"/>
    <property type="match status" value="1"/>
</dbReference>
<dbReference type="SMART" id="SM00968">
    <property type="entry name" value="SMC_hinge"/>
    <property type="match status" value="1"/>
</dbReference>
<keyword evidence="4" id="KW-0547">Nucleotide-binding</keyword>
<comment type="caution">
    <text evidence="15">The sequence shown here is derived from an EMBL/GenBank/DDBJ whole genome shotgun (WGS) entry which is preliminary data.</text>
</comment>
<evidence type="ECO:0000256" key="10">
    <source>
        <dbReference type="ARBA" id="ARBA00023306"/>
    </source>
</evidence>
<feature type="compositionally biased region" description="Low complexity" evidence="13">
    <location>
        <begin position="824"/>
        <end position="838"/>
    </location>
</feature>
<dbReference type="PIRSF" id="PIRSF005719">
    <property type="entry name" value="SMC"/>
    <property type="match status" value="1"/>
</dbReference>
<dbReference type="SUPFAM" id="SSF75553">
    <property type="entry name" value="Smc hinge domain"/>
    <property type="match status" value="1"/>
</dbReference>
<keyword evidence="16" id="KW-1185">Reference proteome</keyword>
<gene>
    <name evidence="15" type="ORF">CLIB1423_02S07184</name>
</gene>
<evidence type="ECO:0000256" key="7">
    <source>
        <dbReference type="ARBA" id="ARBA00023054"/>
    </source>
</evidence>
<proteinExistence type="inferred from homology"/>
<sequence length="1172" mass="132746">MKVEELIIDGFKSYATRTVISGWDQQFNAITGLNGSGKSNILDAICFVLGIASMTTVRASNLQDLIYKRGQAGVTKASVTIVFDNSEIAKSPIGFENFPKISVTRQIILGGSSKYLINGHKAQQQTVLNLFQSVQLNINNPNFLIMQGKITKVLNMKPSEILSLIEEAAGTRTFEDRKEKAQRTMNKKESKLVEIRNLLQEEIEPKLEKLRNDKRTYLEYQQTQTDLEKLTRVISAHDYVNYSRKFDEHSNTLNERESIMSNLNQTSEKLTNEITNLMADLDQVKSQQEQQLTKNGKLKDLEAEENRLTEEIVRLTTSRDIANDNLKSETKKLSKTVKQIENLNSMLMNNVDVYNSYEKQYTQGKTELTELKQIHSSKEELLSTLSTGVSSKGNTSDGGYIAQLKVAKTKLTQSQVTIEQSKLKINHLNQQLRDDKPKLEQAQRENAGVLKEIEKYRIEISKKEQNLIDLGFDSKRLSSLRERESSLKSDINKLTNQLNHFQRELGNNLDFNYTKPSSNFQASSVKGVAAQLFQLQEEHSNKSMALQVCAGGRLYNVVVDTADTASQLLERGQLRKRVTIIPLDKISTRVMNERVVSIAQSLRPGKVDLALNLIGYEQELSKAMEYIFGNTLICQDPETAKTVTFDPQVRARSITLEGDIYDPEGNLSGGSRKVSSSILLTIQKYNKVQGSIASIQNEIANIQEDIRSVEKLNNATKSIQNEINLSNHEMNLLQRKIENSSSSEILSRNQNASEEIMALHATIKQEEEHGTQYQDEVDSIEKDMKEFTSDKGSKLKKLELELKSLYQQLQEKEQDINEKFDKYQSAQMESEQQESDLSSLKEDSKQCESTIEELQGNVQKLSTSIETLEDSLQDVKAKLDDEKTYLLGLSEEINELTSVIQSKNQSLSDCKLSIQKLNHEIEKSSSISKNLKSHLDQLIQDHEWVLDANVIDSIIKQYPNINLEECHEQVNILEERFQGMRRKVNTNIMNMIDNVEKKEASLKQMIRTIEKDKSKIENTVEKLNGYKRSTLDVTYKKVSTDFGNIFADLLPGSFAKLVPVDTEDVTKGLEVKVKLGPVWKESLVELSGGQRSLIALSLIMALLQFKPAPMYILDEVDAALDLSHTQNIGHLIKTRFKGSQFIVVSLKEGMFTNANRVFRTRFQDGTSVVSVM</sequence>
<keyword evidence="5" id="KW-0498">Mitosis</keyword>
<dbReference type="Gene3D" id="3.40.50.300">
    <property type="entry name" value="P-loop containing nucleotide triphosphate hydrolases"/>
    <property type="match status" value="2"/>
</dbReference>
<dbReference type="SUPFAM" id="SSF52540">
    <property type="entry name" value="P-loop containing nucleoside triphosphate hydrolases"/>
    <property type="match status" value="1"/>
</dbReference>
<keyword evidence="9 11" id="KW-0539">Nucleus</keyword>
<dbReference type="Proteomes" id="UP000837801">
    <property type="component" value="Unassembled WGS sequence"/>
</dbReference>
<keyword evidence="3" id="KW-0132">Cell division</keyword>
<dbReference type="InterPro" id="IPR003395">
    <property type="entry name" value="RecF/RecN/SMC_N"/>
</dbReference>
<evidence type="ECO:0000259" key="14">
    <source>
        <dbReference type="SMART" id="SM00968"/>
    </source>
</evidence>
<keyword evidence="7 12" id="KW-0175">Coiled coil</keyword>
<comment type="subcellular location">
    <subcellularLocation>
        <location evidence="1 11">Nucleus</location>
    </subcellularLocation>
</comment>
<evidence type="ECO:0000256" key="5">
    <source>
        <dbReference type="ARBA" id="ARBA00022776"/>
    </source>
</evidence>
<comment type="similarity">
    <text evidence="2">Belongs to the SMC family. SMC2 subfamily.</text>
</comment>
<evidence type="ECO:0000256" key="2">
    <source>
        <dbReference type="ARBA" id="ARBA00005231"/>
    </source>
</evidence>
<dbReference type="FunFam" id="3.40.50.300:FF:000278">
    <property type="entry name" value="Structural maintenance of chromosomes 2"/>
    <property type="match status" value="1"/>
</dbReference>
<evidence type="ECO:0000256" key="11">
    <source>
        <dbReference type="PIRNR" id="PIRNR005719"/>
    </source>
</evidence>
<dbReference type="GO" id="GO:0005634">
    <property type="term" value="C:nucleus"/>
    <property type="evidence" value="ECO:0007669"/>
    <property type="project" value="UniProtKB-SubCell"/>
</dbReference>
<dbReference type="Gene3D" id="1.10.287.1490">
    <property type="match status" value="1"/>
</dbReference>
<feature type="coiled-coil region" evidence="12">
    <location>
        <begin position="171"/>
        <end position="198"/>
    </location>
</feature>
<evidence type="ECO:0000256" key="13">
    <source>
        <dbReference type="SAM" id="MobiDB-lite"/>
    </source>
</evidence>
<evidence type="ECO:0000313" key="15">
    <source>
        <dbReference type="EMBL" id="CAH2350878.1"/>
    </source>
</evidence>
<dbReference type="AlphaFoldDB" id="A0A9P0QLH9"/>
<evidence type="ECO:0000256" key="3">
    <source>
        <dbReference type="ARBA" id="ARBA00022618"/>
    </source>
</evidence>
<evidence type="ECO:0000256" key="9">
    <source>
        <dbReference type="ARBA" id="ARBA00023242"/>
    </source>
</evidence>
<keyword evidence="6" id="KW-0067">ATP-binding</keyword>
<evidence type="ECO:0000256" key="8">
    <source>
        <dbReference type="ARBA" id="ARBA00023067"/>
    </source>
</evidence>
<dbReference type="InterPro" id="IPR010935">
    <property type="entry name" value="SMC_hinge"/>
</dbReference>
<dbReference type="GO" id="GO:0007076">
    <property type="term" value="P:mitotic chromosome condensation"/>
    <property type="evidence" value="ECO:0007669"/>
    <property type="project" value="UniProtKB-ARBA"/>
</dbReference>
<dbReference type="OrthoDB" id="10255539at2759"/>
<evidence type="ECO:0000256" key="4">
    <source>
        <dbReference type="ARBA" id="ARBA00022741"/>
    </source>
</evidence>
<dbReference type="Gene3D" id="1.20.1060.20">
    <property type="match status" value="1"/>
</dbReference>
<feature type="coiled-coil region" evidence="12">
    <location>
        <begin position="963"/>
        <end position="1012"/>
    </location>
</feature>
<accession>A0A9P0QLH9</accession>
<dbReference type="InterPro" id="IPR024704">
    <property type="entry name" value="SMC"/>
</dbReference>
<dbReference type="EMBL" id="CAKXYY010000002">
    <property type="protein sequence ID" value="CAH2350878.1"/>
    <property type="molecule type" value="Genomic_DNA"/>
</dbReference>
<dbReference type="PANTHER" id="PTHR43977">
    <property type="entry name" value="STRUCTURAL MAINTENANCE OF CHROMOSOMES PROTEIN 3"/>
    <property type="match status" value="1"/>
</dbReference>
<name>A0A9P0QLH9_9ASCO</name>
<organism evidence="15 16">
    <name type="scientific">[Candida] railenensis</name>
    <dbReference type="NCBI Taxonomy" id="45579"/>
    <lineage>
        <taxon>Eukaryota</taxon>
        <taxon>Fungi</taxon>
        <taxon>Dikarya</taxon>
        <taxon>Ascomycota</taxon>
        <taxon>Saccharomycotina</taxon>
        <taxon>Pichiomycetes</taxon>
        <taxon>Debaryomycetaceae</taxon>
        <taxon>Kurtzmaniella</taxon>
    </lineage>
</organism>
<feature type="region of interest" description="Disordered" evidence="13">
    <location>
        <begin position="824"/>
        <end position="844"/>
    </location>
</feature>
<dbReference type="InterPro" id="IPR036277">
    <property type="entry name" value="SMC_hinge_sf"/>
</dbReference>
<dbReference type="GO" id="GO:0005694">
    <property type="term" value="C:chromosome"/>
    <property type="evidence" value="ECO:0007669"/>
    <property type="project" value="InterPro"/>
</dbReference>
<dbReference type="CDD" id="cd03273">
    <property type="entry name" value="ABC_SMC2_euk"/>
    <property type="match status" value="1"/>
</dbReference>